<accession>A0ABD3LY99</accession>
<evidence type="ECO:0000313" key="15">
    <source>
        <dbReference type="Proteomes" id="UP001530293"/>
    </source>
</evidence>
<gene>
    <name evidence="14" type="ORF">ACHAWU_009842</name>
</gene>
<dbReference type="InterPro" id="IPR018483">
    <property type="entry name" value="Carb_kinase_FGGY_CS"/>
</dbReference>
<keyword evidence="6 11" id="KW-0418">Kinase</keyword>
<name>A0ABD3LY99_9STRA</name>
<dbReference type="PANTHER" id="PTHR10196">
    <property type="entry name" value="SUGAR KINASE"/>
    <property type="match status" value="1"/>
</dbReference>
<dbReference type="FunFam" id="3.30.420.40:FF:000007">
    <property type="entry name" value="Glycerol kinase"/>
    <property type="match status" value="1"/>
</dbReference>
<comment type="pathway">
    <text evidence="1">Polyol metabolism; glycerol degradation via glycerol kinase pathway; sn-glycerol 3-phosphate from glycerol: step 1/1.</text>
</comment>
<dbReference type="FunFam" id="3.30.420.40:FF:000678">
    <property type="entry name" value="Glycerol kinase"/>
    <property type="match status" value="1"/>
</dbReference>
<dbReference type="Pfam" id="PF00370">
    <property type="entry name" value="FGGY_N"/>
    <property type="match status" value="1"/>
</dbReference>
<feature type="domain" description="Carbohydrate kinase FGGY N-terminal" evidence="12">
    <location>
        <begin position="35"/>
        <end position="357"/>
    </location>
</feature>
<evidence type="ECO:0000259" key="13">
    <source>
        <dbReference type="Pfam" id="PF02782"/>
    </source>
</evidence>
<feature type="domain" description="Carbohydrate kinase FGGY C-terminal" evidence="13">
    <location>
        <begin position="366"/>
        <end position="556"/>
    </location>
</feature>
<comment type="catalytic activity">
    <reaction evidence="10">
        <text>glycerol + ATP = sn-glycerol 3-phosphate + ADP + H(+)</text>
        <dbReference type="Rhea" id="RHEA:21644"/>
        <dbReference type="ChEBI" id="CHEBI:15378"/>
        <dbReference type="ChEBI" id="CHEBI:17754"/>
        <dbReference type="ChEBI" id="CHEBI:30616"/>
        <dbReference type="ChEBI" id="CHEBI:57597"/>
        <dbReference type="ChEBI" id="CHEBI:456216"/>
        <dbReference type="EC" id="2.7.1.30"/>
    </reaction>
</comment>
<evidence type="ECO:0000313" key="14">
    <source>
        <dbReference type="EMBL" id="KAL3756448.1"/>
    </source>
</evidence>
<evidence type="ECO:0000256" key="1">
    <source>
        <dbReference type="ARBA" id="ARBA00005190"/>
    </source>
</evidence>
<dbReference type="Pfam" id="PF02782">
    <property type="entry name" value="FGGY_C"/>
    <property type="match status" value="1"/>
</dbReference>
<comment type="similarity">
    <text evidence="2 11">Belongs to the FGGY kinase family.</text>
</comment>
<dbReference type="NCBIfam" id="NF000756">
    <property type="entry name" value="PRK00047.1"/>
    <property type="match status" value="1"/>
</dbReference>
<evidence type="ECO:0000256" key="3">
    <source>
        <dbReference type="ARBA" id="ARBA00012099"/>
    </source>
</evidence>
<dbReference type="Gene3D" id="3.30.420.40">
    <property type="match status" value="2"/>
</dbReference>
<dbReference type="EC" id="2.7.1.30" evidence="3"/>
<dbReference type="AlphaFoldDB" id="A0ABD3LY99"/>
<dbReference type="CDD" id="cd07769">
    <property type="entry name" value="ASKHA_NBD_FGGY_GK"/>
    <property type="match status" value="1"/>
</dbReference>
<sequence length="604" mass="66305">MTTEIKPTYDCKVTINQSILSSFLDSSSHPERSLVGAIDQGTSSSRFLLVTSDGCMLSTAQVEFEQCFPTNSPYNDTASCVGWHEHDPFAIWDSVATCISRTFEELSKLGLDMTSGLGGSDGPTLIKAVGITNQRETTVCWNDRTGRLYYNAIVWDDTRTAKVADTIMSENSTTSAEYPDAKDALRSKTGLPIASYFAGTKVRWLIDNIPNLQHDLTSENERRHVRFGTVDTWLLYMLTGYKRSTAEMENNERLAHEGGEFKTDVSNASRWLFMDLEAMDWDESLVSAVCGGSECWKNSPTEGTLPLETALPKIVPSSDESIGSIRGIPCPNIENRFALANVVVGSILGDQQAALFGQSCFLPGEAKCTYGTGLFLMMNTGDKPTPSVKGLLTTVAYQIANHAPIYALEGSVAFSGSTIGWLRDRVELISSASETESLALSVSSNENMYLVPAFSGLFAPHWRPDARGCMVGLTASHTKAHIVRAALESSAYQAREVFNAMMLDSNVHLKEMRVDGGATANRFLMQFQSDILDVSVVRPEYLETTGLGAAFAAGLAVKVWGDLDEISKMWRVDTTWKPTMSAAERDRCWRGWNKAVGRSLNWLD</sequence>
<dbReference type="Proteomes" id="UP001530293">
    <property type="component" value="Unassembled WGS sequence"/>
</dbReference>
<evidence type="ECO:0000256" key="5">
    <source>
        <dbReference type="ARBA" id="ARBA00022741"/>
    </source>
</evidence>
<dbReference type="InterPro" id="IPR018485">
    <property type="entry name" value="FGGY_C"/>
</dbReference>
<evidence type="ECO:0000256" key="2">
    <source>
        <dbReference type="ARBA" id="ARBA00009156"/>
    </source>
</evidence>
<keyword evidence="15" id="KW-1185">Reference proteome</keyword>
<evidence type="ECO:0000256" key="7">
    <source>
        <dbReference type="ARBA" id="ARBA00022798"/>
    </source>
</evidence>
<evidence type="ECO:0000256" key="8">
    <source>
        <dbReference type="ARBA" id="ARBA00022840"/>
    </source>
</evidence>
<keyword evidence="4 11" id="KW-0808">Transferase</keyword>
<evidence type="ECO:0000256" key="10">
    <source>
        <dbReference type="ARBA" id="ARBA00052101"/>
    </source>
</evidence>
<proteinExistence type="inferred from homology"/>
<dbReference type="PANTHER" id="PTHR10196:SF69">
    <property type="entry name" value="GLYCEROL KINASE"/>
    <property type="match status" value="1"/>
</dbReference>
<comment type="caution">
    <text evidence="14">The sequence shown here is derived from an EMBL/GenBank/DDBJ whole genome shotgun (WGS) entry which is preliminary data.</text>
</comment>
<organism evidence="14 15">
    <name type="scientific">Discostella pseudostelligera</name>
    <dbReference type="NCBI Taxonomy" id="259834"/>
    <lineage>
        <taxon>Eukaryota</taxon>
        <taxon>Sar</taxon>
        <taxon>Stramenopiles</taxon>
        <taxon>Ochrophyta</taxon>
        <taxon>Bacillariophyta</taxon>
        <taxon>Coscinodiscophyceae</taxon>
        <taxon>Thalassiosirophycidae</taxon>
        <taxon>Stephanodiscales</taxon>
        <taxon>Stephanodiscaceae</taxon>
        <taxon>Discostella</taxon>
    </lineage>
</organism>
<dbReference type="GO" id="GO:0005524">
    <property type="term" value="F:ATP binding"/>
    <property type="evidence" value="ECO:0007669"/>
    <property type="project" value="UniProtKB-KW"/>
</dbReference>
<dbReference type="EMBL" id="JALLBG020000303">
    <property type="protein sequence ID" value="KAL3756448.1"/>
    <property type="molecule type" value="Genomic_DNA"/>
</dbReference>
<keyword evidence="8" id="KW-0067">ATP-binding</keyword>
<evidence type="ECO:0000259" key="12">
    <source>
        <dbReference type="Pfam" id="PF00370"/>
    </source>
</evidence>
<dbReference type="GO" id="GO:0004370">
    <property type="term" value="F:glycerol kinase activity"/>
    <property type="evidence" value="ECO:0007669"/>
    <property type="project" value="UniProtKB-EC"/>
</dbReference>
<reference evidence="14 15" key="1">
    <citation type="submission" date="2024-10" db="EMBL/GenBank/DDBJ databases">
        <title>Updated reference genomes for cyclostephanoid diatoms.</title>
        <authorList>
            <person name="Roberts W.R."/>
            <person name="Alverson A.J."/>
        </authorList>
    </citation>
    <scope>NUCLEOTIDE SEQUENCE [LARGE SCALE GENOMIC DNA]</scope>
    <source>
        <strain evidence="14 15">AJA232-27</strain>
    </source>
</reference>
<dbReference type="InterPro" id="IPR043129">
    <property type="entry name" value="ATPase_NBD"/>
</dbReference>
<keyword evidence="7" id="KW-0319">Glycerol metabolism</keyword>
<evidence type="ECO:0000256" key="11">
    <source>
        <dbReference type="RuleBase" id="RU003733"/>
    </source>
</evidence>
<dbReference type="PROSITE" id="PS00445">
    <property type="entry name" value="FGGY_KINASES_2"/>
    <property type="match status" value="1"/>
</dbReference>
<evidence type="ECO:0000256" key="9">
    <source>
        <dbReference type="ARBA" id="ARBA00043149"/>
    </source>
</evidence>
<dbReference type="InterPro" id="IPR018484">
    <property type="entry name" value="FGGY_N"/>
</dbReference>
<keyword evidence="5" id="KW-0547">Nucleotide-binding</keyword>
<evidence type="ECO:0000256" key="6">
    <source>
        <dbReference type="ARBA" id="ARBA00022777"/>
    </source>
</evidence>
<dbReference type="SUPFAM" id="SSF53067">
    <property type="entry name" value="Actin-like ATPase domain"/>
    <property type="match status" value="2"/>
</dbReference>
<evidence type="ECO:0000256" key="4">
    <source>
        <dbReference type="ARBA" id="ARBA00022679"/>
    </source>
</evidence>
<dbReference type="GO" id="GO:0006071">
    <property type="term" value="P:glycerol metabolic process"/>
    <property type="evidence" value="ECO:0007669"/>
    <property type="project" value="UniProtKB-KW"/>
</dbReference>
<protein>
    <recommendedName>
        <fullName evidence="3">glycerol kinase</fullName>
        <ecNumber evidence="3">2.7.1.30</ecNumber>
    </recommendedName>
    <alternativeName>
        <fullName evidence="9">ATP:glycerol 3-phosphotransferase</fullName>
    </alternativeName>
</protein>